<dbReference type="Pfam" id="PF06697">
    <property type="entry name" value="DUF1191"/>
    <property type="match status" value="1"/>
</dbReference>
<dbReference type="GO" id="GO:0016020">
    <property type="term" value="C:membrane"/>
    <property type="evidence" value="ECO:0007669"/>
    <property type="project" value="TreeGrafter"/>
</dbReference>
<keyword evidence="1" id="KW-0472">Membrane</keyword>
<dbReference type="PANTHER" id="PTHR33512">
    <property type="entry name" value="PROTEIN, PUTATIVE (DUF1191)-RELATED"/>
    <property type="match status" value="1"/>
</dbReference>
<protein>
    <submittedName>
        <fullName evidence="2">Uncharacterized protein</fullName>
    </submittedName>
</protein>
<name>A0A8J5EKG6_ZINOF</name>
<reference evidence="2 3" key="1">
    <citation type="submission" date="2020-08" db="EMBL/GenBank/DDBJ databases">
        <title>Plant Genome Project.</title>
        <authorList>
            <person name="Zhang R.-G."/>
        </authorList>
    </citation>
    <scope>NUCLEOTIDE SEQUENCE [LARGE SCALE GENOMIC DNA]</scope>
    <source>
        <tissue evidence="2">Rhizome</tissue>
    </source>
</reference>
<sequence length="424" mass="46429">MSVGFICVSLVLIYVIFLRVSCLISSVSSPSSIVLPKVESFGRHLGLRGTLISIELERILRGMSIGWRCGIPSVAVSAHQSDFLLDILRFAERKSILAAFNLRFSVHVNAMGKSMEFIHQYMIPLVLLRMLFTSQYEAQSTGSSTGEARTLDTLLQDYAYRALVHPHTGIVYDATVPSNLTGIRIAALRLRSGSLKRRGFDNLKEFDIPPNIVVQPYAERLVLVYQNLGNWSSFYYPLHGYTYLTPVLGLLAYDAANLSATNLSEIDFAATNLPVSINFTNVIFPVPSDLTAKCVWFGLNGSPDFRDLESGSVCTAFHQGHFSIVVNSSEIALPPGPSEGPGMSLNPVKPWKIIVAVVGGVIALILLASLIYLMLKYNQNKKVAKMEQHADAGISLHTASVGNTQVHVAFGTRTQPVLENELVA</sequence>
<evidence type="ECO:0000313" key="3">
    <source>
        <dbReference type="Proteomes" id="UP000734854"/>
    </source>
</evidence>
<dbReference type="InterPro" id="IPR010605">
    <property type="entry name" value="DUF1191"/>
</dbReference>
<dbReference type="PANTHER" id="PTHR33512:SF14">
    <property type="entry name" value="EXPRESSED PROTEIN"/>
    <property type="match status" value="1"/>
</dbReference>
<gene>
    <name evidence="2" type="ORF">ZIOFF_076024</name>
</gene>
<evidence type="ECO:0000313" key="2">
    <source>
        <dbReference type="EMBL" id="KAG6466182.1"/>
    </source>
</evidence>
<comment type="caution">
    <text evidence="2">The sequence shown here is derived from an EMBL/GenBank/DDBJ whole genome shotgun (WGS) entry which is preliminary data.</text>
</comment>
<feature type="transmembrane region" description="Helical" evidence="1">
    <location>
        <begin position="353"/>
        <end position="375"/>
    </location>
</feature>
<proteinExistence type="predicted"/>
<accession>A0A8J5EKG6</accession>
<keyword evidence="1" id="KW-0812">Transmembrane</keyword>
<keyword evidence="1" id="KW-1133">Transmembrane helix</keyword>
<dbReference type="Proteomes" id="UP000734854">
    <property type="component" value="Unassembled WGS sequence"/>
</dbReference>
<dbReference type="EMBL" id="JACMSC010000190">
    <property type="protein sequence ID" value="KAG6466182.1"/>
    <property type="molecule type" value="Genomic_DNA"/>
</dbReference>
<dbReference type="AlphaFoldDB" id="A0A8J5EKG6"/>
<evidence type="ECO:0000256" key="1">
    <source>
        <dbReference type="SAM" id="Phobius"/>
    </source>
</evidence>
<keyword evidence="3" id="KW-1185">Reference proteome</keyword>
<organism evidence="2 3">
    <name type="scientific">Zingiber officinale</name>
    <name type="common">Ginger</name>
    <name type="synonym">Amomum zingiber</name>
    <dbReference type="NCBI Taxonomy" id="94328"/>
    <lineage>
        <taxon>Eukaryota</taxon>
        <taxon>Viridiplantae</taxon>
        <taxon>Streptophyta</taxon>
        <taxon>Embryophyta</taxon>
        <taxon>Tracheophyta</taxon>
        <taxon>Spermatophyta</taxon>
        <taxon>Magnoliopsida</taxon>
        <taxon>Liliopsida</taxon>
        <taxon>Zingiberales</taxon>
        <taxon>Zingiberaceae</taxon>
        <taxon>Zingiber</taxon>
    </lineage>
</organism>